<evidence type="ECO:0000256" key="1">
    <source>
        <dbReference type="SAM" id="MobiDB-lite"/>
    </source>
</evidence>
<organism evidence="2 3">
    <name type="scientific">Austropuccinia psidii MF-1</name>
    <dbReference type="NCBI Taxonomy" id="1389203"/>
    <lineage>
        <taxon>Eukaryota</taxon>
        <taxon>Fungi</taxon>
        <taxon>Dikarya</taxon>
        <taxon>Basidiomycota</taxon>
        <taxon>Pucciniomycotina</taxon>
        <taxon>Pucciniomycetes</taxon>
        <taxon>Pucciniales</taxon>
        <taxon>Sphaerophragmiaceae</taxon>
        <taxon>Austropuccinia</taxon>
    </lineage>
</organism>
<name>A0A9Q3DTB6_9BASI</name>
<evidence type="ECO:0000313" key="3">
    <source>
        <dbReference type="Proteomes" id="UP000765509"/>
    </source>
</evidence>
<evidence type="ECO:0000313" key="2">
    <source>
        <dbReference type="EMBL" id="MBW0506271.1"/>
    </source>
</evidence>
<dbReference type="AlphaFoldDB" id="A0A9Q3DTB6"/>
<dbReference type="EMBL" id="AVOT02018988">
    <property type="protein sequence ID" value="MBW0506271.1"/>
    <property type="molecule type" value="Genomic_DNA"/>
</dbReference>
<proteinExistence type="predicted"/>
<accession>A0A9Q3DTB6</accession>
<reference evidence="2" key="1">
    <citation type="submission" date="2021-03" db="EMBL/GenBank/DDBJ databases">
        <title>Draft genome sequence of rust myrtle Austropuccinia psidii MF-1, a brazilian biotype.</title>
        <authorList>
            <person name="Quecine M.C."/>
            <person name="Pachon D.M.R."/>
            <person name="Bonatelli M.L."/>
            <person name="Correr F.H."/>
            <person name="Franceschini L.M."/>
            <person name="Leite T.F."/>
            <person name="Margarido G.R.A."/>
            <person name="Almeida C.A."/>
            <person name="Ferrarezi J.A."/>
            <person name="Labate C.A."/>
        </authorList>
    </citation>
    <scope>NUCLEOTIDE SEQUENCE</scope>
    <source>
        <strain evidence="2">MF-1</strain>
    </source>
</reference>
<gene>
    <name evidence="2" type="ORF">O181_045986</name>
</gene>
<feature type="region of interest" description="Disordered" evidence="1">
    <location>
        <begin position="66"/>
        <end position="133"/>
    </location>
</feature>
<feature type="compositionally biased region" description="Polar residues" evidence="1">
    <location>
        <begin position="84"/>
        <end position="106"/>
    </location>
</feature>
<keyword evidence="3" id="KW-1185">Reference proteome</keyword>
<comment type="caution">
    <text evidence="2">The sequence shown here is derived from an EMBL/GenBank/DDBJ whole genome shotgun (WGS) entry which is preliminary data.</text>
</comment>
<dbReference type="Proteomes" id="UP000765509">
    <property type="component" value="Unassembled WGS sequence"/>
</dbReference>
<sequence>MAAKQKEWELLPGLWIGRMNSYLQVKKLVGPEKTEDLLRVWTPMSRKGQVQQIKAWLKNQISFPEDQKNKLAQGKDNSPVEAPQASTSNNLPQQVPNKDNQAPKSNQKGKEKAKGNANSTWNKPYPKREKTAM</sequence>
<protein>
    <submittedName>
        <fullName evidence="2">Uncharacterized protein</fullName>
    </submittedName>
</protein>